<evidence type="ECO:0000256" key="1">
    <source>
        <dbReference type="SAM" id="MobiDB-lite"/>
    </source>
</evidence>
<feature type="region of interest" description="Disordered" evidence="1">
    <location>
        <begin position="240"/>
        <end position="400"/>
    </location>
</feature>
<feature type="region of interest" description="Disordered" evidence="1">
    <location>
        <begin position="17"/>
        <end position="47"/>
    </location>
</feature>
<feature type="region of interest" description="Disordered" evidence="1">
    <location>
        <begin position="428"/>
        <end position="492"/>
    </location>
</feature>
<proteinExistence type="predicted"/>
<dbReference type="Proteomes" id="UP001221898">
    <property type="component" value="Unassembled WGS sequence"/>
</dbReference>
<feature type="compositionally biased region" description="Basic and acidic residues" evidence="1">
    <location>
        <begin position="463"/>
        <end position="474"/>
    </location>
</feature>
<accession>A0AAD7WC76</accession>
<feature type="compositionally biased region" description="Polar residues" evidence="1">
    <location>
        <begin position="360"/>
        <end position="373"/>
    </location>
</feature>
<feature type="compositionally biased region" description="Basic residues" evidence="1">
    <location>
        <begin position="21"/>
        <end position="40"/>
    </location>
</feature>
<evidence type="ECO:0000313" key="3">
    <source>
        <dbReference type="Proteomes" id="UP001221898"/>
    </source>
</evidence>
<feature type="region of interest" description="Disordered" evidence="1">
    <location>
        <begin position="118"/>
        <end position="161"/>
    </location>
</feature>
<keyword evidence="3" id="KW-1185">Reference proteome</keyword>
<feature type="compositionally biased region" description="Polar residues" evidence="1">
    <location>
        <begin position="433"/>
        <end position="443"/>
    </location>
</feature>
<sequence length="521" mass="56899">MRCPPQARRVRRAAARLAACRSRRRRRRRGGGLHVRRVHSPGREKELSLYKKTKRAIASKKYSVSRHEAEATTPIELISRGPDGRFVMDPDDAEGPVRPRRIEGFPFVEESDLYPEFRQSDEENDDPGPMPPIMPTLRPHQISPMSSSQESYAQPPAYSPRFQRPVEGMTVVEGGRLQAVGQSRVGQHQRLFPHGHFYGYHRGSPGEPEFPPPFYMPDISPHSSIMSSPPPFGYPAIPEEGGEGEGGRYVSATTPGSTLPLSHALPPARRRSGASPISPSPAWRGRASFSRLTTPCIHTGTSPSLPPPPSSSSQISPPSSFPFPSYPVTLPLESLQGRPTSPGKPKPHGPPSSKRLAMQEAQSLGQLRHTSQGLGVPVLPYPDPAAHRVSPSAFGGLDTRWYEPQARLSPRAARRLDPSLHQVVLQPSRLSPLAQSPPSSTDGSPEIVVRPRPRPAPPPARPARRDVVPLRDHPAAPGRRHRGLAHAGPAGRLPWLPLHHGVCHRSGQLPVPVPVTPHGEQ</sequence>
<comment type="caution">
    <text evidence="2">The sequence shown here is derived from an EMBL/GenBank/DDBJ whole genome shotgun (WGS) entry which is preliminary data.</text>
</comment>
<feature type="compositionally biased region" description="Polar residues" evidence="1">
    <location>
        <begin position="143"/>
        <end position="152"/>
    </location>
</feature>
<reference evidence="2" key="1">
    <citation type="journal article" date="2023" name="Science">
        <title>Genome structures resolve the early diversification of teleost fishes.</title>
        <authorList>
            <person name="Parey E."/>
            <person name="Louis A."/>
            <person name="Montfort J."/>
            <person name="Bouchez O."/>
            <person name="Roques C."/>
            <person name="Iampietro C."/>
            <person name="Lluch J."/>
            <person name="Castinel A."/>
            <person name="Donnadieu C."/>
            <person name="Desvignes T."/>
            <person name="Floi Bucao C."/>
            <person name="Jouanno E."/>
            <person name="Wen M."/>
            <person name="Mejri S."/>
            <person name="Dirks R."/>
            <person name="Jansen H."/>
            <person name="Henkel C."/>
            <person name="Chen W.J."/>
            <person name="Zahm M."/>
            <person name="Cabau C."/>
            <person name="Klopp C."/>
            <person name="Thompson A.W."/>
            <person name="Robinson-Rechavi M."/>
            <person name="Braasch I."/>
            <person name="Lecointre G."/>
            <person name="Bobe J."/>
            <person name="Postlethwait J.H."/>
            <person name="Berthelot C."/>
            <person name="Roest Crollius H."/>
            <person name="Guiguen Y."/>
        </authorList>
    </citation>
    <scope>NUCLEOTIDE SEQUENCE</scope>
    <source>
        <strain evidence="2">NC1722</strain>
    </source>
</reference>
<gene>
    <name evidence="2" type="ORF">AAFF_G00094820</name>
</gene>
<feature type="compositionally biased region" description="Polar residues" evidence="1">
    <location>
        <begin position="251"/>
        <end position="260"/>
    </location>
</feature>
<dbReference type="AlphaFoldDB" id="A0AAD7WC76"/>
<dbReference type="EMBL" id="JAINUG010000160">
    <property type="protein sequence ID" value="KAJ8391215.1"/>
    <property type="molecule type" value="Genomic_DNA"/>
</dbReference>
<organism evidence="2 3">
    <name type="scientific">Aldrovandia affinis</name>
    <dbReference type="NCBI Taxonomy" id="143900"/>
    <lineage>
        <taxon>Eukaryota</taxon>
        <taxon>Metazoa</taxon>
        <taxon>Chordata</taxon>
        <taxon>Craniata</taxon>
        <taxon>Vertebrata</taxon>
        <taxon>Euteleostomi</taxon>
        <taxon>Actinopterygii</taxon>
        <taxon>Neopterygii</taxon>
        <taxon>Teleostei</taxon>
        <taxon>Notacanthiformes</taxon>
        <taxon>Halosauridae</taxon>
        <taxon>Aldrovandia</taxon>
    </lineage>
</organism>
<evidence type="ECO:0000313" key="2">
    <source>
        <dbReference type="EMBL" id="KAJ8391215.1"/>
    </source>
</evidence>
<protein>
    <submittedName>
        <fullName evidence="2">Uncharacterized protein</fullName>
    </submittedName>
</protein>
<name>A0AAD7WC76_9TELE</name>